<reference evidence="2 3" key="1">
    <citation type="submission" date="2019-07" db="EMBL/GenBank/DDBJ databases">
        <authorList>
            <person name="Garlena R.A."/>
            <person name="Russell D.A."/>
            <person name="Pope W.H."/>
            <person name="Jacobs-Sera D."/>
            <person name="Hatfull G.F."/>
        </authorList>
    </citation>
    <scope>NUCLEOTIDE SEQUENCE [LARGE SCALE GENOMIC DNA]</scope>
</reference>
<sequence>MAKRPPTIKPATTFDEHAADPAAEAPVVDDDAPRGKRPADPNKGIAPGSPEFDWQAEYPGEDVFVYTASNGVTVGLARCAGARKPKPGFLRQLRKAPYMEQLWTMLEIVASPAALAVSDDFEDEEYGQMFEAWSEWSKTPVGGILALIETLGDHWGAVQRDLLTDGLRYCDIGDAEGREIEFAALASYVAFAQPTTAIHFARSAGWTLGDRLTAALLEEQRLLVWLETEDATKPVELQEHRPTPIMWPGRVLPPPPEPKDDGKMTVDNYLKIVGYVADWGDGE</sequence>
<proteinExistence type="predicted"/>
<accession>A0A5J6TD80</accession>
<protein>
    <submittedName>
        <fullName evidence="2">Tail assembly chaperone</fullName>
    </submittedName>
</protein>
<dbReference type="GeneID" id="80019495"/>
<feature type="region of interest" description="Disordered" evidence="1">
    <location>
        <begin position="1"/>
        <end position="52"/>
    </location>
</feature>
<dbReference type="EMBL" id="MN234170">
    <property type="protein sequence ID" value="QFG08871.1"/>
    <property type="molecule type" value="Genomic_DNA"/>
</dbReference>
<organism evidence="2 3">
    <name type="scientific">Mycobacterium phage MalagasyRose</name>
    <dbReference type="NCBI Taxonomy" id="2599870"/>
    <lineage>
        <taxon>Viruses</taxon>
        <taxon>Duplodnaviria</taxon>
        <taxon>Heunggongvirae</taxon>
        <taxon>Uroviricota</taxon>
        <taxon>Caudoviricetes</taxon>
        <taxon>Malagasyrosevirus</taxon>
        <taxon>Malagasyrosevirus malagasyrose</taxon>
    </lineage>
</organism>
<dbReference type="RefSeq" id="YP_010754892.1">
    <property type="nucleotide sequence ID" value="NC_073465.1"/>
</dbReference>
<name>A0A5J6TD80_9CAUD</name>
<dbReference type="Proteomes" id="UP000326279">
    <property type="component" value="Segment"/>
</dbReference>
<evidence type="ECO:0000313" key="3">
    <source>
        <dbReference type="Proteomes" id="UP000326279"/>
    </source>
</evidence>
<keyword evidence="3" id="KW-1185">Reference proteome</keyword>
<evidence type="ECO:0000313" key="2">
    <source>
        <dbReference type="EMBL" id="QFG08871.1"/>
    </source>
</evidence>
<evidence type="ECO:0000256" key="1">
    <source>
        <dbReference type="SAM" id="MobiDB-lite"/>
    </source>
</evidence>
<dbReference type="KEGG" id="vg:80019495"/>
<feature type="compositionally biased region" description="Basic and acidic residues" evidence="1">
    <location>
        <begin position="31"/>
        <end position="40"/>
    </location>
</feature>
<gene>
    <name evidence="2" type="primary">21</name>
    <name evidence="2" type="ORF">PBI_MALAGASYROSE_21</name>
</gene>